<protein>
    <submittedName>
        <fullName evidence="2">Uncharacterized protein</fullName>
    </submittedName>
</protein>
<keyword evidence="3" id="KW-1185">Reference proteome</keyword>
<feature type="compositionally biased region" description="Low complexity" evidence="1">
    <location>
        <begin position="407"/>
        <end position="417"/>
    </location>
</feature>
<evidence type="ECO:0000313" key="3">
    <source>
        <dbReference type="Proteomes" id="UP001178507"/>
    </source>
</evidence>
<feature type="compositionally biased region" description="Acidic residues" evidence="1">
    <location>
        <begin position="396"/>
        <end position="406"/>
    </location>
</feature>
<proteinExistence type="predicted"/>
<dbReference type="EMBL" id="CAUJNA010000443">
    <property type="protein sequence ID" value="CAJ1377076.1"/>
    <property type="molecule type" value="Genomic_DNA"/>
</dbReference>
<sequence>MSAPLLLGPHGLLELAESGGQDKNPVCALGRRYALQACARFLDLHGSGRAALALLGRRAGRVADACLNIFRNDVDNKAGLNALYCMLNALEVPNVPLPADALGDELLRELKLRHSRLTAGQSSALHKVLAVLADARAARGAVQGQGAFGLVPELRTRLLGTLEREANSSKPTLELVAGLLEACAVMLRRHADQFNEEELCRLYNVASSIALVEVGASRLGPRRAALRLFQDHAFVFRRFFATEAQKSLKEMEAKAAGEVRIPDSSLLGKMLASTAAPQADVAAAGRGMLDAVLRALSDGVLSDLGETAQKAPATRKRPLEDDLEVQDLPPEAAVVRGWYPHFLEMVQSSNSTRLTGARCLGALVPAVARLEGAAVVLEFLEVILDAAEAAALPAGLEEEEAEEDAETAAGSTSTAPPSGSPPTRLTPSALPELAEALARAIPAVSRWLTGTQWLRLLSVGVQLLRGFGRAFTKKRPLVARAVSKLLGVFRGCSHEREDSCGLRSPASRCKCTTRA</sequence>
<accession>A0AA36HXU5</accession>
<dbReference type="Proteomes" id="UP001178507">
    <property type="component" value="Unassembled WGS sequence"/>
</dbReference>
<evidence type="ECO:0000313" key="2">
    <source>
        <dbReference type="EMBL" id="CAJ1377076.1"/>
    </source>
</evidence>
<comment type="caution">
    <text evidence="2">The sequence shown here is derived from an EMBL/GenBank/DDBJ whole genome shotgun (WGS) entry which is preliminary data.</text>
</comment>
<gene>
    <name evidence="2" type="ORF">EVOR1521_LOCUS5974</name>
</gene>
<feature type="region of interest" description="Disordered" evidence="1">
    <location>
        <begin position="395"/>
        <end position="427"/>
    </location>
</feature>
<dbReference type="AlphaFoldDB" id="A0AA36HXU5"/>
<reference evidence="2" key="1">
    <citation type="submission" date="2023-08" db="EMBL/GenBank/DDBJ databases">
        <authorList>
            <person name="Chen Y."/>
            <person name="Shah S."/>
            <person name="Dougan E. K."/>
            <person name="Thang M."/>
            <person name="Chan C."/>
        </authorList>
    </citation>
    <scope>NUCLEOTIDE SEQUENCE</scope>
</reference>
<organism evidence="2 3">
    <name type="scientific">Effrenium voratum</name>
    <dbReference type="NCBI Taxonomy" id="2562239"/>
    <lineage>
        <taxon>Eukaryota</taxon>
        <taxon>Sar</taxon>
        <taxon>Alveolata</taxon>
        <taxon>Dinophyceae</taxon>
        <taxon>Suessiales</taxon>
        <taxon>Symbiodiniaceae</taxon>
        <taxon>Effrenium</taxon>
    </lineage>
</organism>
<name>A0AA36HXU5_9DINO</name>
<evidence type="ECO:0000256" key="1">
    <source>
        <dbReference type="SAM" id="MobiDB-lite"/>
    </source>
</evidence>